<feature type="region of interest" description="Disordered" evidence="4">
    <location>
        <begin position="96"/>
        <end position="128"/>
    </location>
</feature>
<feature type="region of interest" description="Disordered" evidence="4">
    <location>
        <begin position="190"/>
        <end position="236"/>
    </location>
</feature>
<feature type="compositionally biased region" description="Basic and acidic residues" evidence="4">
    <location>
        <begin position="100"/>
        <end position="119"/>
    </location>
</feature>
<organism evidence="5">
    <name type="scientific">Spodoptera frugiperda</name>
    <name type="common">Fall armyworm</name>
    <dbReference type="NCBI Taxonomy" id="7108"/>
    <lineage>
        <taxon>Eukaryota</taxon>
        <taxon>Metazoa</taxon>
        <taxon>Ecdysozoa</taxon>
        <taxon>Arthropoda</taxon>
        <taxon>Hexapoda</taxon>
        <taxon>Insecta</taxon>
        <taxon>Pterygota</taxon>
        <taxon>Neoptera</taxon>
        <taxon>Endopterygota</taxon>
        <taxon>Lepidoptera</taxon>
        <taxon>Glossata</taxon>
        <taxon>Ditrysia</taxon>
        <taxon>Noctuoidea</taxon>
        <taxon>Noctuidae</taxon>
        <taxon>Amphipyrinae</taxon>
        <taxon>Spodoptera</taxon>
    </lineage>
</organism>
<dbReference type="AlphaFoldDB" id="A0A2H1WWI8"/>
<dbReference type="EMBL" id="ODYU01011595">
    <property type="protein sequence ID" value="SOQ57433.1"/>
    <property type="molecule type" value="Genomic_DNA"/>
</dbReference>
<feature type="compositionally biased region" description="Gly residues" evidence="4">
    <location>
        <begin position="191"/>
        <end position="221"/>
    </location>
</feature>
<reference evidence="5" key="1">
    <citation type="submission" date="2016-07" db="EMBL/GenBank/DDBJ databases">
        <authorList>
            <person name="Bretaudeau A."/>
        </authorList>
    </citation>
    <scope>NUCLEOTIDE SEQUENCE</scope>
    <source>
        <strain evidence="5">Rice</strain>
        <tissue evidence="5">Whole body</tissue>
    </source>
</reference>
<protein>
    <submittedName>
        <fullName evidence="5">SFRICE_031586</fullName>
    </submittedName>
</protein>
<dbReference type="GO" id="GO:0031012">
    <property type="term" value="C:extracellular matrix"/>
    <property type="evidence" value="ECO:0007669"/>
    <property type="project" value="TreeGrafter"/>
</dbReference>
<accession>A0A2H1WWI8</accession>
<dbReference type="GO" id="GO:0005615">
    <property type="term" value="C:extracellular space"/>
    <property type="evidence" value="ECO:0007669"/>
    <property type="project" value="TreeGrafter"/>
</dbReference>
<dbReference type="InterPro" id="IPR000618">
    <property type="entry name" value="Insect_cuticle"/>
</dbReference>
<dbReference type="PANTHER" id="PTHR12236:SF79">
    <property type="entry name" value="CUTICULAR PROTEIN 50CB-RELATED"/>
    <property type="match status" value="1"/>
</dbReference>
<keyword evidence="2" id="KW-0732">Signal</keyword>
<sequence length="236" mass="25561">MDSPGESVALNYGNYCFEPFGVETLGPWSPGAHSLYKEIAHKLFDSTRDQKAGYFFGQKISIAIQRGNAASLLGTFPSDSDADDFKYFEIHHDHHHEHHDHHDHGNGNHDHGDHHHHEPGMPFDFSYQVAEDGNDYSHNAISDGDITRGEYRVALPDGRTQIVKYTADWKNGFNAEVTYEGEARYPDQPAGGYGSGSASGNGYGSGSAAGNGYNSGSGSTGGQAYVPPSQGGGYQY</sequence>
<gene>
    <name evidence="5" type="ORF">SFRICE_031586</name>
</gene>
<evidence type="ECO:0000256" key="2">
    <source>
        <dbReference type="ARBA" id="ARBA00022729"/>
    </source>
</evidence>
<dbReference type="PANTHER" id="PTHR12236">
    <property type="entry name" value="STRUCTURAL CONTITUENT OF CUTICLE"/>
    <property type="match status" value="1"/>
</dbReference>
<evidence type="ECO:0000256" key="3">
    <source>
        <dbReference type="PROSITE-ProRule" id="PRU00497"/>
    </source>
</evidence>
<dbReference type="InterPro" id="IPR031311">
    <property type="entry name" value="CHIT_BIND_RR_consensus"/>
</dbReference>
<dbReference type="GO" id="GO:0042302">
    <property type="term" value="F:structural constituent of cuticle"/>
    <property type="evidence" value="ECO:0007669"/>
    <property type="project" value="UniProtKB-UniRule"/>
</dbReference>
<dbReference type="PROSITE" id="PS51155">
    <property type="entry name" value="CHIT_BIND_RR_2"/>
    <property type="match status" value="1"/>
</dbReference>
<name>A0A2H1WWI8_SPOFR</name>
<evidence type="ECO:0000313" key="5">
    <source>
        <dbReference type="EMBL" id="SOQ57433.1"/>
    </source>
</evidence>
<keyword evidence="1 3" id="KW-0193">Cuticle</keyword>
<dbReference type="Pfam" id="PF00379">
    <property type="entry name" value="Chitin_bind_4"/>
    <property type="match status" value="1"/>
</dbReference>
<evidence type="ECO:0000256" key="4">
    <source>
        <dbReference type="SAM" id="MobiDB-lite"/>
    </source>
</evidence>
<dbReference type="InterPro" id="IPR051217">
    <property type="entry name" value="Insect_Cuticle_Struc_Prot"/>
</dbReference>
<dbReference type="PROSITE" id="PS00233">
    <property type="entry name" value="CHIT_BIND_RR_1"/>
    <property type="match status" value="1"/>
</dbReference>
<proteinExistence type="predicted"/>
<evidence type="ECO:0000256" key="1">
    <source>
        <dbReference type="ARBA" id="ARBA00022460"/>
    </source>
</evidence>